<gene>
    <name evidence="2" type="ORF">SAMN05660330_03323</name>
</gene>
<dbReference type="AlphaFoldDB" id="A0A1H0TZX1"/>
<reference evidence="2 3" key="1">
    <citation type="submission" date="2016-10" db="EMBL/GenBank/DDBJ databases">
        <authorList>
            <person name="de Groot N.N."/>
        </authorList>
    </citation>
    <scope>NUCLEOTIDE SEQUENCE [LARGE SCALE GENOMIC DNA]</scope>
    <source>
        <strain evidence="2 3">DSM 12130</strain>
    </source>
</reference>
<dbReference type="RefSeq" id="WP_092224840.1">
    <property type="nucleotide sequence ID" value="NZ_FNJI01000027.1"/>
</dbReference>
<dbReference type="InterPro" id="IPR048551">
    <property type="entry name" value="DACNV"/>
</dbReference>
<evidence type="ECO:0000313" key="3">
    <source>
        <dbReference type="Proteomes" id="UP000199073"/>
    </source>
</evidence>
<evidence type="ECO:0000259" key="1">
    <source>
        <dbReference type="Pfam" id="PF21751"/>
    </source>
</evidence>
<dbReference type="Pfam" id="PF21751">
    <property type="entry name" value="DACNV"/>
    <property type="match status" value="1"/>
</dbReference>
<protein>
    <recommendedName>
        <fullName evidence="1">Probable sensor domain-containing protein</fullName>
    </recommendedName>
</protein>
<organism evidence="2 3">
    <name type="scientific">Desulforhopalus singaporensis</name>
    <dbReference type="NCBI Taxonomy" id="91360"/>
    <lineage>
        <taxon>Bacteria</taxon>
        <taxon>Pseudomonadati</taxon>
        <taxon>Thermodesulfobacteriota</taxon>
        <taxon>Desulfobulbia</taxon>
        <taxon>Desulfobulbales</taxon>
        <taxon>Desulfocapsaceae</taxon>
        <taxon>Desulforhopalus</taxon>
    </lineage>
</organism>
<name>A0A1H0TZX1_9BACT</name>
<proteinExistence type="predicted"/>
<dbReference type="Proteomes" id="UP000199073">
    <property type="component" value="Unassembled WGS sequence"/>
</dbReference>
<keyword evidence="3" id="KW-1185">Reference proteome</keyword>
<dbReference type="STRING" id="91360.SAMN05660330_03323"/>
<feature type="domain" description="Probable sensor" evidence="1">
    <location>
        <begin position="35"/>
        <end position="134"/>
    </location>
</feature>
<dbReference type="OrthoDB" id="177520at2"/>
<accession>A0A1H0TZX1</accession>
<sequence>MAHKYPKDLVFELLALWREGKDSATAEAKRKTEEFRRLPDFDVLEQLVSICYQVSQLREEERGLRFRLMLCEPDDIDRDGSGEQQGLFTLSFDEPRPFNEYELLKLGPSTDYKNSLIGIRYTRAEGLQIWGMIHSGSRWMHAIHGGSKQATPLPKALGINVVGPGRIILCRGLEILAQLSGGNIISPSTNVFQSEWVTRRFAQVRKELSMLHGRNAGSSTDHWAKIDPAFFPSLYTQFLKHVISTVRSSGHGGTVISFPAGMDELVAHDNPYIDVKYRFSENGARNQLRNVVLQITEVLARSCGKLYGPEYVAGWNDYVTLQTRELAQLDERVFKFARFIARMAGVDGAVVTTEGLEIIGFGGIIQGTMEMGGSVAKAFDPEGVQREIERVESVGTRHRSLYYLCNKLQNILGIIVSQDAKVRIVTWNKDMVTCWDLIPIDFT</sequence>
<evidence type="ECO:0000313" key="2">
    <source>
        <dbReference type="EMBL" id="SDP59483.1"/>
    </source>
</evidence>
<dbReference type="EMBL" id="FNJI01000027">
    <property type="protein sequence ID" value="SDP59483.1"/>
    <property type="molecule type" value="Genomic_DNA"/>
</dbReference>